<organism evidence="1 2">
    <name type="scientific">Populus trichocarpa</name>
    <name type="common">Western balsam poplar</name>
    <name type="synonym">Populus balsamifera subsp. trichocarpa</name>
    <dbReference type="NCBI Taxonomy" id="3694"/>
    <lineage>
        <taxon>Eukaryota</taxon>
        <taxon>Viridiplantae</taxon>
        <taxon>Streptophyta</taxon>
        <taxon>Embryophyta</taxon>
        <taxon>Tracheophyta</taxon>
        <taxon>Spermatophyta</taxon>
        <taxon>Magnoliopsida</taxon>
        <taxon>eudicotyledons</taxon>
        <taxon>Gunneridae</taxon>
        <taxon>Pentapetalae</taxon>
        <taxon>rosids</taxon>
        <taxon>fabids</taxon>
        <taxon>Malpighiales</taxon>
        <taxon>Salicaceae</taxon>
        <taxon>Saliceae</taxon>
        <taxon>Populus</taxon>
    </lineage>
</organism>
<dbReference type="SUPFAM" id="SSF48452">
    <property type="entry name" value="TPR-like"/>
    <property type="match status" value="1"/>
</dbReference>
<dbReference type="InParanoid" id="A0A2K2BD48"/>
<evidence type="ECO:0008006" key="3">
    <source>
        <dbReference type="Google" id="ProtNLM"/>
    </source>
</evidence>
<dbReference type="InterPro" id="IPR011990">
    <property type="entry name" value="TPR-like_helical_dom_sf"/>
</dbReference>
<dbReference type="SMART" id="SM00028">
    <property type="entry name" value="TPR"/>
    <property type="match status" value="3"/>
</dbReference>
<evidence type="ECO:0000313" key="2">
    <source>
        <dbReference type="Proteomes" id="UP000006729"/>
    </source>
</evidence>
<dbReference type="STRING" id="3694.A0A2K2BD48"/>
<protein>
    <recommendedName>
        <fullName evidence="3">MalT-like TPR region domain-containing protein</fullName>
    </recommendedName>
</protein>
<gene>
    <name evidence="1" type="ORF">POPTR_002G039800</name>
</gene>
<dbReference type="EMBL" id="CM009291">
    <property type="protein sequence ID" value="PNT47703.1"/>
    <property type="molecule type" value="Genomic_DNA"/>
</dbReference>
<proteinExistence type="predicted"/>
<sequence>MMLGRLEEEGNVNVEDIRPVLHTVLLELANVKTAMGRREEAIYNFKKCLEIKEMLWRKEEKNWVWIWGTGGGLCCSSEFEGGIAVWFEGVGIHKSGLGNNSEEFTHDRKLLGNALSRKVLMNWGLSSELLHGEIDAANMGIELGKYDEFINTLKGVVQQTEKDSWTQALVFISMAKAPCNLEKFADAKRCLEIACGILDKKETASAAEVAGAHSEIAMQYETRDRFETAISLLKRTLSMLEKLLQEQHAEESSSAIIGWLLLLTCKNLSKAFGARGRENHIRQAEQVNMQECKHKLNISSSSGPLALGHHACYTLAI</sequence>
<reference evidence="1 2" key="1">
    <citation type="journal article" date="2006" name="Science">
        <title>The genome of black cottonwood, Populus trichocarpa (Torr. &amp; Gray).</title>
        <authorList>
            <person name="Tuskan G.A."/>
            <person name="Difazio S."/>
            <person name="Jansson S."/>
            <person name="Bohlmann J."/>
            <person name="Grigoriev I."/>
            <person name="Hellsten U."/>
            <person name="Putnam N."/>
            <person name="Ralph S."/>
            <person name="Rombauts S."/>
            <person name="Salamov A."/>
            <person name="Schein J."/>
            <person name="Sterck L."/>
            <person name="Aerts A."/>
            <person name="Bhalerao R.R."/>
            <person name="Bhalerao R.P."/>
            <person name="Blaudez D."/>
            <person name="Boerjan W."/>
            <person name="Brun A."/>
            <person name="Brunner A."/>
            <person name="Busov V."/>
            <person name="Campbell M."/>
            <person name="Carlson J."/>
            <person name="Chalot M."/>
            <person name="Chapman J."/>
            <person name="Chen G.L."/>
            <person name="Cooper D."/>
            <person name="Coutinho P.M."/>
            <person name="Couturier J."/>
            <person name="Covert S."/>
            <person name="Cronk Q."/>
            <person name="Cunningham R."/>
            <person name="Davis J."/>
            <person name="Degroeve S."/>
            <person name="Dejardin A."/>
            <person name="Depamphilis C."/>
            <person name="Detter J."/>
            <person name="Dirks B."/>
            <person name="Dubchak I."/>
            <person name="Duplessis S."/>
            <person name="Ehlting J."/>
            <person name="Ellis B."/>
            <person name="Gendler K."/>
            <person name="Goodstein D."/>
            <person name="Gribskov M."/>
            <person name="Grimwood J."/>
            <person name="Groover A."/>
            <person name="Gunter L."/>
            <person name="Hamberger B."/>
            <person name="Heinze B."/>
            <person name="Helariutta Y."/>
            <person name="Henrissat B."/>
            <person name="Holligan D."/>
            <person name="Holt R."/>
            <person name="Huang W."/>
            <person name="Islam-Faridi N."/>
            <person name="Jones S."/>
            <person name="Jones-Rhoades M."/>
            <person name="Jorgensen R."/>
            <person name="Joshi C."/>
            <person name="Kangasjarvi J."/>
            <person name="Karlsson J."/>
            <person name="Kelleher C."/>
            <person name="Kirkpatrick R."/>
            <person name="Kirst M."/>
            <person name="Kohler A."/>
            <person name="Kalluri U."/>
            <person name="Larimer F."/>
            <person name="Leebens-Mack J."/>
            <person name="Leple J.C."/>
            <person name="Locascio P."/>
            <person name="Lou Y."/>
            <person name="Lucas S."/>
            <person name="Martin F."/>
            <person name="Montanini B."/>
            <person name="Napoli C."/>
            <person name="Nelson D.R."/>
            <person name="Nelson C."/>
            <person name="Nieminen K."/>
            <person name="Nilsson O."/>
            <person name="Pereda V."/>
            <person name="Peter G."/>
            <person name="Philippe R."/>
            <person name="Pilate G."/>
            <person name="Poliakov A."/>
            <person name="Razumovskaya J."/>
            <person name="Richardson P."/>
            <person name="Rinaldi C."/>
            <person name="Ritland K."/>
            <person name="Rouze P."/>
            <person name="Ryaboy D."/>
            <person name="Schmutz J."/>
            <person name="Schrader J."/>
            <person name="Segerman B."/>
            <person name="Shin H."/>
            <person name="Siddiqui A."/>
            <person name="Sterky F."/>
            <person name="Terry A."/>
            <person name="Tsai C.J."/>
            <person name="Uberbacher E."/>
            <person name="Unneberg P."/>
            <person name="Vahala J."/>
            <person name="Wall K."/>
            <person name="Wessler S."/>
            <person name="Yang G."/>
            <person name="Yin T."/>
            <person name="Douglas C."/>
            <person name="Marra M."/>
            <person name="Sandberg G."/>
            <person name="Van de Peer Y."/>
            <person name="Rokhsar D."/>
        </authorList>
    </citation>
    <scope>NUCLEOTIDE SEQUENCE [LARGE SCALE GENOMIC DNA]</scope>
    <source>
        <strain evidence="2">cv. Nisqually</strain>
    </source>
</reference>
<evidence type="ECO:0000313" key="1">
    <source>
        <dbReference type="EMBL" id="PNT47703.1"/>
    </source>
</evidence>
<dbReference type="AlphaFoldDB" id="A0A2K2BD48"/>
<name>A0A2K2BD48_POPTR</name>
<dbReference type="PANTHER" id="PTHR47459:SF1">
    <property type="entry name" value="KINESIN LIGHT CHAIN-RELATED"/>
    <property type="match status" value="1"/>
</dbReference>
<keyword evidence="2" id="KW-1185">Reference proteome</keyword>
<accession>A0A2K2BD48</accession>
<dbReference type="InterPro" id="IPR019734">
    <property type="entry name" value="TPR_rpt"/>
</dbReference>
<dbReference type="PANTHER" id="PTHR47459">
    <property type="entry name" value="KINESIN LIGHT CHAIN-RELATED"/>
    <property type="match status" value="1"/>
</dbReference>
<dbReference type="Gene3D" id="1.25.40.10">
    <property type="entry name" value="Tetratricopeptide repeat domain"/>
    <property type="match status" value="1"/>
</dbReference>
<dbReference type="Proteomes" id="UP000006729">
    <property type="component" value="Chromosome 2"/>
</dbReference>